<keyword evidence="2" id="KW-1185">Reference proteome</keyword>
<feature type="region of interest" description="Disordered" evidence="1">
    <location>
        <begin position="355"/>
        <end position="380"/>
    </location>
</feature>
<dbReference type="RefSeq" id="XP_015188408.1">
    <property type="nucleotide sequence ID" value="XM_015332922.1"/>
</dbReference>
<feature type="region of interest" description="Disordered" evidence="1">
    <location>
        <begin position="210"/>
        <end position="263"/>
    </location>
</feature>
<proteinExistence type="predicted"/>
<protein>
    <submittedName>
        <fullName evidence="3">Hybrid signal transduction protein dokA-like</fullName>
    </submittedName>
</protein>
<dbReference type="GeneID" id="107072744"/>
<sequence>MAVESVSSSSKVQFAIGNEVSAHCHFFKSSFARSLVKNVRDCKSLDYELHNNNNTIIEESSESNVDDRNNNYFSLLDFRSEKTTTTTTTTTTTNMNSNHRTSAEKNHQISACDSSASTESNHSYVNIEELERLRKECQSLREDNKKLQNALTLNQVPHVQVIDNVFLQTQIETLHWQLKQIESNKQMYRSLMEEVARFLDRAHKSLIILHEKNNSKDKSNARVPRSRSVHAVDTTDCSPNRGNSTTSSSSSGSSSASSRFTRAKSVNQISGGSAFREFTWSVLRRNQNSNLDNNGQQCEQSYHDEKKTMADDVSYMKPKQMELNPDDVPPEKLSQEAFRLMRTVQSLLSMREPDLSRVSPYDDSGISPSPTNNHYHNHHH</sequence>
<feature type="compositionally biased region" description="Basic and acidic residues" evidence="1">
    <location>
        <begin position="210"/>
        <end position="220"/>
    </location>
</feature>
<gene>
    <name evidence="3" type="primary">LOC107072744</name>
</gene>
<feature type="compositionally biased region" description="Low complexity" evidence="1">
    <location>
        <begin position="238"/>
        <end position="259"/>
    </location>
</feature>
<accession>A0ABM1J7H0</accession>
<evidence type="ECO:0000313" key="2">
    <source>
        <dbReference type="Proteomes" id="UP000694924"/>
    </source>
</evidence>
<dbReference type="Proteomes" id="UP000694924">
    <property type="component" value="Unplaced"/>
</dbReference>
<feature type="compositionally biased region" description="Low complexity" evidence="1">
    <location>
        <begin position="84"/>
        <end position="93"/>
    </location>
</feature>
<evidence type="ECO:0000313" key="3">
    <source>
        <dbReference type="RefSeq" id="XP_015188408.1"/>
    </source>
</evidence>
<feature type="non-terminal residue" evidence="3">
    <location>
        <position position="380"/>
    </location>
</feature>
<feature type="region of interest" description="Disordered" evidence="1">
    <location>
        <begin position="84"/>
        <end position="106"/>
    </location>
</feature>
<reference evidence="3" key="1">
    <citation type="submission" date="2025-08" db="UniProtKB">
        <authorList>
            <consortium name="RefSeq"/>
        </authorList>
    </citation>
    <scope>IDENTIFICATION</scope>
</reference>
<evidence type="ECO:0000256" key="1">
    <source>
        <dbReference type="SAM" id="MobiDB-lite"/>
    </source>
</evidence>
<organism evidence="2 3">
    <name type="scientific">Polistes dominula</name>
    <name type="common">European paper wasp</name>
    <name type="synonym">Vespa dominula</name>
    <dbReference type="NCBI Taxonomy" id="743375"/>
    <lineage>
        <taxon>Eukaryota</taxon>
        <taxon>Metazoa</taxon>
        <taxon>Ecdysozoa</taxon>
        <taxon>Arthropoda</taxon>
        <taxon>Hexapoda</taxon>
        <taxon>Insecta</taxon>
        <taxon>Pterygota</taxon>
        <taxon>Neoptera</taxon>
        <taxon>Endopterygota</taxon>
        <taxon>Hymenoptera</taxon>
        <taxon>Apocrita</taxon>
        <taxon>Aculeata</taxon>
        <taxon>Vespoidea</taxon>
        <taxon>Vespidae</taxon>
        <taxon>Polistinae</taxon>
        <taxon>Polistini</taxon>
        <taxon>Polistes</taxon>
    </lineage>
</organism>
<name>A0ABM1J7H0_POLDO</name>